<dbReference type="InterPro" id="IPR007373">
    <property type="entry name" value="Thiamin_PyroPKinase_B1-bd"/>
</dbReference>
<sequence>MSQFAVLLAGPIEASARLRARLASCRVIAADAGIRHARALGLEPELWLGDFDSVDEPPEETDAAEIRSFPAGKDKTDGQLAIEAAIERGATSILLVGALGGPRSDHAFSHYVLALALAEEGHAVEFDDGRERAWPLGRGETREVALEPGTQFSILRFSDVTGLTIEGAVYPLDGVDLPFTSILTQSNEADGPIRVRIETGRAILLAQADPSAH</sequence>
<comment type="caution">
    <text evidence="7">The sequence shown here is derived from an EMBL/GenBank/DDBJ whole genome shotgun (WGS) entry which is preliminary data.</text>
</comment>
<dbReference type="PANTHER" id="PTHR41299">
    <property type="entry name" value="THIAMINE PYROPHOSPHOKINASE"/>
    <property type="match status" value="1"/>
</dbReference>
<evidence type="ECO:0000256" key="3">
    <source>
        <dbReference type="ARBA" id="ARBA00022777"/>
    </source>
</evidence>
<dbReference type="OrthoDB" id="9804377at2"/>
<dbReference type="SUPFAM" id="SSF63999">
    <property type="entry name" value="Thiamin pyrophosphokinase, catalytic domain"/>
    <property type="match status" value="1"/>
</dbReference>
<gene>
    <name evidence="7" type="ORF">DYI37_11230</name>
</gene>
<feature type="domain" description="Thiamin pyrophosphokinase thiamin-binding" evidence="6">
    <location>
        <begin position="139"/>
        <end position="203"/>
    </location>
</feature>
<keyword evidence="3 7" id="KW-0418">Kinase</keyword>
<dbReference type="InterPro" id="IPR036759">
    <property type="entry name" value="TPK_catalytic_sf"/>
</dbReference>
<dbReference type="GO" id="GO:0005524">
    <property type="term" value="F:ATP binding"/>
    <property type="evidence" value="ECO:0007669"/>
    <property type="project" value="UniProtKB-KW"/>
</dbReference>
<organism evidence="7 8">
    <name type="scientific">Fulvimarina endophytica</name>
    <dbReference type="NCBI Taxonomy" id="2293836"/>
    <lineage>
        <taxon>Bacteria</taxon>
        <taxon>Pseudomonadati</taxon>
        <taxon>Pseudomonadota</taxon>
        <taxon>Alphaproteobacteria</taxon>
        <taxon>Hyphomicrobiales</taxon>
        <taxon>Aurantimonadaceae</taxon>
        <taxon>Fulvimarina</taxon>
    </lineage>
</organism>
<dbReference type="RefSeq" id="WP_116683513.1">
    <property type="nucleotide sequence ID" value="NZ_QURL01000004.1"/>
</dbReference>
<reference evidence="7 8" key="1">
    <citation type="submission" date="2018-08" db="EMBL/GenBank/DDBJ databases">
        <title>Fulvimarina sp. 85, whole genome shotgun sequence.</title>
        <authorList>
            <person name="Tuo L."/>
        </authorList>
    </citation>
    <scope>NUCLEOTIDE SEQUENCE [LARGE SCALE GENOMIC DNA]</scope>
    <source>
        <strain evidence="7 8">85</strain>
    </source>
</reference>
<evidence type="ECO:0000313" key="8">
    <source>
        <dbReference type="Proteomes" id="UP000264310"/>
    </source>
</evidence>
<evidence type="ECO:0000256" key="5">
    <source>
        <dbReference type="NCBIfam" id="TIGR01378"/>
    </source>
</evidence>
<dbReference type="PANTHER" id="PTHR41299:SF1">
    <property type="entry name" value="THIAMINE PYROPHOSPHOKINASE"/>
    <property type="match status" value="1"/>
</dbReference>
<dbReference type="Pfam" id="PF04265">
    <property type="entry name" value="TPK_B1_binding"/>
    <property type="match status" value="1"/>
</dbReference>
<dbReference type="GO" id="GO:0004788">
    <property type="term" value="F:thiamine diphosphokinase activity"/>
    <property type="evidence" value="ECO:0007669"/>
    <property type="project" value="UniProtKB-UniRule"/>
</dbReference>
<dbReference type="EMBL" id="QURL01000004">
    <property type="protein sequence ID" value="RFC63787.1"/>
    <property type="molecule type" value="Genomic_DNA"/>
</dbReference>
<dbReference type="SMART" id="SM00983">
    <property type="entry name" value="TPK_B1_binding"/>
    <property type="match status" value="1"/>
</dbReference>
<keyword evidence="1 7" id="KW-0808">Transferase</keyword>
<protein>
    <recommendedName>
        <fullName evidence="5">Thiamine diphosphokinase</fullName>
        <ecNumber evidence="5">2.7.6.2</ecNumber>
    </recommendedName>
</protein>
<name>A0A371X3I2_9HYPH</name>
<keyword evidence="4" id="KW-0067">ATP-binding</keyword>
<dbReference type="AlphaFoldDB" id="A0A371X3I2"/>
<evidence type="ECO:0000256" key="2">
    <source>
        <dbReference type="ARBA" id="ARBA00022741"/>
    </source>
</evidence>
<dbReference type="GO" id="GO:0030975">
    <property type="term" value="F:thiamine binding"/>
    <property type="evidence" value="ECO:0007669"/>
    <property type="project" value="InterPro"/>
</dbReference>
<dbReference type="CDD" id="cd07995">
    <property type="entry name" value="TPK"/>
    <property type="match status" value="1"/>
</dbReference>
<keyword evidence="2" id="KW-0547">Nucleotide-binding</keyword>
<dbReference type="Gene3D" id="3.40.50.10240">
    <property type="entry name" value="Thiamin pyrophosphokinase, catalytic domain"/>
    <property type="match status" value="1"/>
</dbReference>
<dbReference type="Proteomes" id="UP000264310">
    <property type="component" value="Unassembled WGS sequence"/>
</dbReference>
<dbReference type="EC" id="2.7.6.2" evidence="5"/>
<dbReference type="InterPro" id="IPR006282">
    <property type="entry name" value="Thi_PPkinase"/>
</dbReference>
<evidence type="ECO:0000259" key="6">
    <source>
        <dbReference type="SMART" id="SM00983"/>
    </source>
</evidence>
<dbReference type="InterPro" id="IPR053149">
    <property type="entry name" value="TPK"/>
</dbReference>
<dbReference type="GO" id="GO:0016301">
    <property type="term" value="F:kinase activity"/>
    <property type="evidence" value="ECO:0007669"/>
    <property type="project" value="UniProtKB-KW"/>
</dbReference>
<proteinExistence type="predicted"/>
<dbReference type="Pfam" id="PF04263">
    <property type="entry name" value="TPK_catalytic"/>
    <property type="match status" value="1"/>
</dbReference>
<dbReference type="InterPro" id="IPR007371">
    <property type="entry name" value="TPK_catalytic"/>
</dbReference>
<accession>A0A371X3I2</accession>
<keyword evidence="8" id="KW-1185">Reference proteome</keyword>
<evidence type="ECO:0000313" key="7">
    <source>
        <dbReference type="EMBL" id="RFC63787.1"/>
    </source>
</evidence>
<dbReference type="GO" id="GO:0009229">
    <property type="term" value="P:thiamine diphosphate biosynthetic process"/>
    <property type="evidence" value="ECO:0007669"/>
    <property type="project" value="InterPro"/>
</dbReference>
<evidence type="ECO:0000256" key="4">
    <source>
        <dbReference type="ARBA" id="ARBA00022840"/>
    </source>
</evidence>
<dbReference type="NCBIfam" id="TIGR01378">
    <property type="entry name" value="thi_PPkinase"/>
    <property type="match status" value="1"/>
</dbReference>
<dbReference type="GO" id="GO:0006772">
    <property type="term" value="P:thiamine metabolic process"/>
    <property type="evidence" value="ECO:0007669"/>
    <property type="project" value="UniProtKB-UniRule"/>
</dbReference>
<evidence type="ECO:0000256" key="1">
    <source>
        <dbReference type="ARBA" id="ARBA00022679"/>
    </source>
</evidence>